<dbReference type="EMBL" id="BKCJ011103034">
    <property type="protein sequence ID" value="GFC86030.1"/>
    <property type="molecule type" value="Genomic_DNA"/>
</dbReference>
<protein>
    <submittedName>
        <fullName evidence="1">Uncharacterized protein</fullName>
    </submittedName>
</protein>
<organism evidence="1">
    <name type="scientific">Tanacetum cinerariifolium</name>
    <name type="common">Dalmatian daisy</name>
    <name type="synonym">Chrysanthemum cinerariifolium</name>
    <dbReference type="NCBI Taxonomy" id="118510"/>
    <lineage>
        <taxon>Eukaryota</taxon>
        <taxon>Viridiplantae</taxon>
        <taxon>Streptophyta</taxon>
        <taxon>Embryophyta</taxon>
        <taxon>Tracheophyta</taxon>
        <taxon>Spermatophyta</taxon>
        <taxon>Magnoliopsida</taxon>
        <taxon>eudicotyledons</taxon>
        <taxon>Gunneridae</taxon>
        <taxon>Pentapetalae</taxon>
        <taxon>asterids</taxon>
        <taxon>campanulids</taxon>
        <taxon>Asterales</taxon>
        <taxon>Asteraceae</taxon>
        <taxon>Asteroideae</taxon>
        <taxon>Anthemideae</taxon>
        <taxon>Anthemidinae</taxon>
        <taxon>Tanacetum</taxon>
    </lineage>
</organism>
<comment type="caution">
    <text evidence="1">The sequence shown here is derived from an EMBL/GenBank/DDBJ whole genome shotgun (WGS) entry which is preliminary data.</text>
</comment>
<evidence type="ECO:0000313" key="1">
    <source>
        <dbReference type="EMBL" id="GFC86030.1"/>
    </source>
</evidence>
<dbReference type="AlphaFoldDB" id="A0A699RHT9"/>
<feature type="non-terminal residue" evidence="1">
    <location>
        <position position="1"/>
    </location>
</feature>
<gene>
    <name evidence="1" type="ORF">Tci_858000</name>
    <name evidence="2" type="ORF">Tci_858023</name>
</gene>
<dbReference type="EMBL" id="BKCJ011103149">
    <property type="protein sequence ID" value="GFC86053.1"/>
    <property type="molecule type" value="Genomic_DNA"/>
</dbReference>
<reference evidence="1" key="1">
    <citation type="journal article" date="2019" name="Sci. Rep.">
        <title>Draft genome of Tanacetum cinerariifolium, the natural source of mosquito coil.</title>
        <authorList>
            <person name="Yamashiro T."/>
            <person name="Shiraishi A."/>
            <person name="Satake H."/>
            <person name="Nakayama K."/>
        </authorList>
    </citation>
    <scope>NUCLEOTIDE SEQUENCE</scope>
</reference>
<name>A0A699RHT9_TANCI</name>
<accession>A0A699RHT9</accession>
<proteinExistence type="predicted"/>
<sequence length="76" mass="8258">YSPPLEDSLLAQTGDIAMFIDWFCKRQVSNGRMPQTPGDSMDDSILRHNVSKPLPLGSPPGQTCIVNLEDEGGLLS</sequence>
<evidence type="ECO:0000313" key="2">
    <source>
        <dbReference type="EMBL" id="GFC86053.1"/>
    </source>
</evidence>